<dbReference type="PATRIC" id="fig|742743.3.peg.59"/>
<keyword evidence="2 10" id="KW-0813">Transport</keyword>
<dbReference type="GO" id="GO:0015344">
    <property type="term" value="F:siderophore uptake transmembrane transporter activity"/>
    <property type="evidence" value="ECO:0007669"/>
    <property type="project" value="TreeGrafter"/>
</dbReference>
<feature type="chain" id="PRO_5003548778" description="TonB-dependent receptor plug domain-containing protein" evidence="12">
    <location>
        <begin position="25"/>
        <end position="675"/>
    </location>
</feature>
<evidence type="ECO:0000259" key="14">
    <source>
        <dbReference type="Pfam" id="PF07715"/>
    </source>
</evidence>
<keyword evidence="16" id="KW-1185">Reference proteome</keyword>
<sequence>MNQKIKYAALGIALACTGWTGASAEQVYELNPITVTAQRYEKKDVDVPATTQTFTEKDIAATGADNMSVALGYLDGVVTSGMGPNGASNSSMTSKIVMRGVENGTVVMVNGTPINWRNLYNLENIPTSAVSRVEVVHGGGAVMYGSQATGGVINIITKKKLDNQVEAGWGNRGRQSYKVSANAGRFSFAYDYNKWGTIDKVSDYNTKVTTKKDGKTVTLFPVHMQQKFRGSEKNNFNAMYQFNDKLDLLYNHNESTNRWSYKYSGIPEGNKYAGLNGQTRYKTKFERDGDFIQLNLHDMDGFSGHIFYNYNSLATHQTNFYSSTASPYKPDNPKYRSYSKEKNKTYGYDFQKVWDQKDKQTFLLGTSLVREEYKNHDPGATSALDREISEGRNIYAAFGSWNRNITPKDTFTLSGRGTWTTGGKKQYHNFSTQAQYLHKLNNNQSIYAGFGQSFVLPTLRQLHSRFDISSPDRIIGNPDLKPQKGTHYEMGWKMETEHRQYKAALFTERIKDDISFSKQTGQDYWDTVNEDFKNKGLELTVKGQEKNGFGWHAGFTYQNPKTKEKSQKKTAKTYWDRHYGRILLNGGVDYTKNKWETALNFSYLADRVMTPTSAHSYDTKPYLLTSFFAKYSPNKSDDIILTVDNILNREDVTSHTSSDYYSTPTTFLLSYRHKF</sequence>
<dbReference type="GO" id="GO:0044718">
    <property type="term" value="P:siderophore transmembrane transport"/>
    <property type="evidence" value="ECO:0007669"/>
    <property type="project" value="TreeGrafter"/>
</dbReference>
<comment type="caution">
    <text evidence="15">The sequence shown here is derived from an EMBL/GenBank/DDBJ whole genome shotgun (WGS) entry which is preliminary data.</text>
</comment>
<keyword evidence="6 11" id="KW-0798">TonB box</keyword>
<evidence type="ECO:0000256" key="8">
    <source>
        <dbReference type="ARBA" id="ARBA00023170"/>
    </source>
</evidence>
<protein>
    <recommendedName>
        <fullName evidence="17">TonB-dependent receptor plug domain-containing protein</fullName>
    </recommendedName>
</protein>
<evidence type="ECO:0000256" key="4">
    <source>
        <dbReference type="ARBA" id="ARBA00022692"/>
    </source>
</evidence>
<dbReference type="Gene3D" id="2.170.130.10">
    <property type="entry name" value="TonB-dependent receptor, plug domain"/>
    <property type="match status" value="1"/>
</dbReference>
<proteinExistence type="inferred from homology"/>
<dbReference type="PANTHER" id="PTHR30069:SF29">
    <property type="entry name" value="HEMOGLOBIN AND HEMOGLOBIN-HAPTOGLOBIN-BINDING PROTEIN 1-RELATED"/>
    <property type="match status" value="1"/>
</dbReference>
<dbReference type="InterPro" id="IPR000531">
    <property type="entry name" value="Beta-barrel_TonB"/>
</dbReference>
<keyword evidence="5 12" id="KW-0732">Signal</keyword>
<comment type="similarity">
    <text evidence="10 11">Belongs to the TonB-dependent receptor family.</text>
</comment>
<dbReference type="EMBL" id="ADLT01000001">
    <property type="protein sequence ID" value="EHO64000.1"/>
    <property type="molecule type" value="Genomic_DNA"/>
</dbReference>
<evidence type="ECO:0000256" key="9">
    <source>
        <dbReference type="ARBA" id="ARBA00023237"/>
    </source>
</evidence>
<dbReference type="InterPro" id="IPR037066">
    <property type="entry name" value="Plug_dom_sf"/>
</dbReference>
<dbReference type="SUPFAM" id="SSF56935">
    <property type="entry name" value="Porins"/>
    <property type="match status" value="1"/>
</dbReference>
<dbReference type="RefSeq" id="WP_008858564.1">
    <property type="nucleotide sequence ID" value="NZ_JH591187.1"/>
</dbReference>
<comment type="subcellular location">
    <subcellularLocation>
        <location evidence="1 10">Cell outer membrane</location>
        <topology evidence="1 10">Multi-pass membrane protein</topology>
    </subcellularLocation>
</comment>
<reference evidence="15 16" key="1">
    <citation type="submission" date="2011-11" db="EMBL/GenBank/DDBJ databases">
        <title>The Genome Sequence of Dialister succinatiphilus YIT 11850.</title>
        <authorList>
            <consortium name="The Broad Institute Genome Sequencing Platform"/>
            <person name="Earl A."/>
            <person name="Ward D."/>
            <person name="Feldgarden M."/>
            <person name="Gevers D."/>
            <person name="Morotomi M."/>
            <person name="Young S.K."/>
            <person name="Zeng Q."/>
            <person name="Gargeya S."/>
            <person name="Fitzgerald M."/>
            <person name="Haas B."/>
            <person name="Abouelleil A."/>
            <person name="Alvarado L."/>
            <person name="Arachchi H.M."/>
            <person name="Berlin A."/>
            <person name="Brown A."/>
            <person name="Chapman S.B."/>
            <person name="Dunbar C."/>
            <person name="Gearin G."/>
            <person name="Goldberg J."/>
            <person name="Griggs A."/>
            <person name="Gujja S."/>
            <person name="Heiman D."/>
            <person name="Howarth C."/>
            <person name="Lui A."/>
            <person name="MacDonald P.J.P."/>
            <person name="Montmayeur A."/>
            <person name="Murphy C."/>
            <person name="Neiman D."/>
            <person name="Pearson M."/>
            <person name="Priest M."/>
            <person name="Roberts A."/>
            <person name="Saif S."/>
            <person name="Shea T."/>
            <person name="Sisk P."/>
            <person name="Stolte C."/>
            <person name="Sykes S."/>
            <person name="Wortman J."/>
            <person name="Nusbaum C."/>
            <person name="Birren B."/>
        </authorList>
    </citation>
    <scope>NUCLEOTIDE SEQUENCE [LARGE SCALE GENOMIC DNA]</scope>
    <source>
        <strain evidence="15 16">YIT 11850</strain>
    </source>
</reference>
<dbReference type="Pfam" id="PF00593">
    <property type="entry name" value="TonB_dep_Rec_b-barrel"/>
    <property type="match status" value="1"/>
</dbReference>
<accession>H1CXG9</accession>
<evidence type="ECO:0000256" key="6">
    <source>
        <dbReference type="ARBA" id="ARBA00023077"/>
    </source>
</evidence>
<dbReference type="GO" id="GO:0009279">
    <property type="term" value="C:cell outer membrane"/>
    <property type="evidence" value="ECO:0007669"/>
    <property type="project" value="UniProtKB-SubCell"/>
</dbReference>
<keyword evidence="7 10" id="KW-0472">Membrane</keyword>
<evidence type="ECO:0000256" key="11">
    <source>
        <dbReference type="RuleBase" id="RU003357"/>
    </source>
</evidence>
<evidence type="ECO:0008006" key="17">
    <source>
        <dbReference type="Google" id="ProtNLM"/>
    </source>
</evidence>
<dbReference type="PROSITE" id="PS52016">
    <property type="entry name" value="TONB_DEPENDENT_REC_3"/>
    <property type="match status" value="1"/>
</dbReference>
<feature type="signal peptide" evidence="12">
    <location>
        <begin position="1"/>
        <end position="24"/>
    </location>
</feature>
<dbReference type="InterPro" id="IPR012910">
    <property type="entry name" value="Plug_dom"/>
</dbReference>
<dbReference type="Gene3D" id="2.40.170.20">
    <property type="entry name" value="TonB-dependent receptor, beta-barrel domain"/>
    <property type="match status" value="1"/>
</dbReference>
<evidence type="ECO:0000313" key="16">
    <source>
        <dbReference type="Proteomes" id="UP000003277"/>
    </source>
</evidence>
<dbReference type="Proteomes" id="UP000003277">
    <property type="component" value="Unassembled WGS sequence"/>
</dbReference>
<evidence type="ECO:0000256" key="10">
    <source>
        <dbReference type="PROSITE-ProRule" id="PRU01360"/>
    </source>
</evidence>
<dbReference type="eggNOG" id="COG4771">
    <property type="taxonomic scope" value="Bacteria"/>
</dbReference>
<keyword evidence="4 10" id="KW-0812">Transmembrane</keyword>
<keyword evidence="3 10" id="KW-1134">Transmembrane beta strand</keyword>
<feature type="domain" description="TonB-dependent receptor-like beta-barrel" evidence="13">
    <location>
        <begin position="247"/>
        <end position="645"/>
    </location>
</feature>
<keyword evidence="8" id="KW-0675">Receptor</keyword>
<evidence type="ECO:0000259" key="13">
    <source>
        <dbReference type="Pfam" id="PF00593"/>
    </source>
</evidence>
<evidence type="ECO:0000256" key="3">
    <source>
        <dbReference type="ARBA" id="ARBA00022452"/>
    </source>
</evidence>
<dbReference type="AlphaFoldDB" id="H1CXG9"/>
<evidence type="ECO:0000256" key="7">
    <source>
        <dbReference type="ARBA" id="ARBA00023136"/>
    </source>
</evidence>
<evidence type="ECO:0000256" key="2">
    <source>
        <dbReference type="ARBA" id="ARBA00022448"/>
    </source>
</evidence>
<evidence type="ECO:0000256" key="1">
    <source>
        <dbReference type="ARBA" id="ARBA00004571"/>
    </source>
</evidence>
<evidence type="ECO:0000313" key="15">
    <source>
        <dbReference type="EMBL" id="EHO64000.1"/>
    </source>
</evidence>
<gene>
    <name evidence="15" type="ORF">HMPREF9453_00057</name>
</gene>
<dbReference type="HOGENOM" id="CLU_008287_18_0_9"/>
<dbReference type="Pfam" id="PF07715">
    <property type="entry name" value="Plug"/>
    <property type="match status" value="1"/>
</dbReference>
<name>H1CXG9_9FIRM</name>
<evidence type="ECO:0000256" key="12">
    <source>
        <dbReference type="SAM" id="SignalP"/>
    </source>
</evidence>
<feature type="domain" description="TonB-dependent receptor plug" evidence="14">
    <location>
        <begin position="45"/>
        <end position="152"/>
    </location>
</feature>
<dbReference type="InterPro" id="IPR039426">
    <property type="entry name" value="TonB-dep_rcpt-like"/>
</dbReference>
<keyword evidence="9 10" id="KW-0998">Cell outer membrane</keyword>
<dbReference type="PANTHER" id="PTHR30069">
    <property type="entry name" value="TONB-DEPENDENT OUTER MEMBRANE RECEPTOR"/>
    <property type="match status" value="1"/>
</dbReference>
<evidence type="ECO:0000256" key="5">
    <source>
        <dbReference type="ARBA" id="ARBA00022729"/>
    </source>
</evidence>
<dbReference type="InterPro" id="IPR036942">
    <property type="entry name" value="Beta-barrel_TonB_sf"/>
</dbReference>
<dbReference type="STRING" id="742743.HMPREF9453_00057"/>
<organism evidence="15 16">
    <name type="scientific">Dialister succinatiphilus YIT 11850</name>
    <dbReference type="NCBI Taxonomy" id="742743"/>
    <lineage>
        <taxon>Bacteria</taxon>
        <taxon>Bacillati</taxon>
        <taxon>Bacillota</taxon>
        <taxon>Negativicutes</taxon>
        <taxon>Veillonellales</taxon>
        <taxon>Veillonellaceae</taxon>
        <taxon>Dialister</taxon>
    </lineage>
</organism>